<dbReference type="InterPro" id="IPR004841">
    <property type="entry name" value="AA-permease/SLC12A_dom"/>
</dbReference>
<dbReference type="Gene3D" id="1.20.1740.10">
    <property type="entry name" value="Amino acid/polyamine transporter I"/>
    <property type="match status" value="1"/>
</dbReference>
<reference evidence="8 9" key="1">
    <citation type="submission" date="2023-07" db="EMBL/GenBank/DDBJ databases">
        <authorList>
            <person name="Peeters C."/>
        </authorList>
    </citation>
    <scope>NUCLEOTIDE SEQUENCE [LARGE SCALE GENOMIC DNA]</scope>
    <source>
        <strain evidence="8 9">LMG 18101</strain>
    </source>
</reference>
<keyword evidence="2" id="KW-0813">Transport</keyword>
<sequence>MPRPPLASPLPQGRATPSHQNLGKALRQRHVTMISLGGIIGAGLFVGSSATISAMGPGAFLSYLLAGIVVLFVMRMLGEMALAHPGIGSFTEYTRLGLGNWAGFTNGWLYWYFWVIVVAVEAVAGGAILQRWIPLPVWVIGLALLTALTAVNLMSVKSYGEFEYWFASIKVAAIIVFIGVGVGYLFGDSSGHQIAAHLTGDRGFLPFGAMAIIAGVPTVIFAVGGAEIATIAAAESDDPGKSVAAMTRTVILRVITFYVGSLVVIACVLPWASIKVGESPFVLALQTMHVPGAADIMNAVVLVAVLSALNSGLYVSSRILFRLAERGDAPRALMKLSANKVPRLGVLLSSVVGYAAVIAAIASPQGVFLTLVNASGAIMLFVYLAIAVSQIVLRRRVEATDPGRLTLRMWLFPWLSYAVVAAIVGVLVAMGADPVLRPQLMASLASLAVALIAYQLLARRRASAVDCATGYRLARPSPALGGVQQ</sequence>
<feature type="transmembrane region" description="Helical" evidence="6">
    <location>
        <begin position="135"/>
        <end position="153"/>
    </location>
</feature>
<evidence type="ECO:0000256" key="1">
    <source>
        <dbReference type="ARBA" id="ARBA00004141"/>
    </source>
</evidence>
<feature type="transmembrane region" description="Helical" evidence="6">
    <location>
        <begin position="414"/>
        <end position="432"/>
    </location>
</feature>
<accession>A0ABM9KAC3</accession>
<feature type="transmembrane region" description="Helical" evidence="6">
    <location>
        <begin position="60"/>
        <end position="77"/>
    </location>
</feature>
<dbReference type="PANTHER" id="PTHR43495:SF5">
    <property type="entry name" value="GAMMA-AMINOBUTYRIC ACID PERMEASE"/>
    <property type="match status" value="1"/>
</dbReference>
<feature type="transmembrane region" description="Helical" evidence="6">
    <location>
        <begin position="438"/>
        <end position="457"/>
    </location>
</feature>
<keyword evidence="4 6" id="KW-1133">Transmembrane helix</keyword>
<protein>
    <submittedName>
        <fullName evidence="8">GABA permease</fullName>
    </submittedName>
</protein>
<proteinExistence type="predicted"/>
<feature type="transmembrane region" description="Helical" evidence="6">
    <location>
        <begin position="207"/>
        <end position="229"/>
    </location>
</feature>
<evidence type="ECO:0000256" key="6">
    <source>
        <dbReference type="SAM" id="Phobius"/>
    </source>
</evidence>
<comment type="caution">
    <text evidence="8">The sequence shown here is derived from an EMBL/GenBank/DDBJ whole genome shotgun (WGS) entry which is preliminary data.</text>
</comment>
<dbReference type="PIRSF" id="PIRSF006060">
    <property type="entry name" value="AA_transporter"/>
    <property type="match status" value="1"/>
</dbReference>
<evidence type="ECO:0000313" key="8">
    <source>
        <dbReference type="EMBL" id="CAJ0819315.1"/>
    </source>
</evidence>
<feature type="transmembrane region" description="Helical" evidence="6">
    <location>
        <begin position="165"/>
        <end position="187"/>
    </location>
</feature>
<feature type="transmembrane region" description="Helical" evidence="6">
    <location>
        <begin position="368"/>
        <end position="393"/>
    </location>
</feature>
<evidence type="ECO:0000259" key="7">
    <source>
        <dbReference type="Pfam" id="PF00324"/>
    </source>
</evidence>
<dbReference type="Pfam" id="PF00324">
    <property type="entry name" value="AA_permease"/>
    <property type="match status" value="1"/>
</dbReference>
<feature type="transmembrane region" description="Helical" evidence="6">
    <location>
        <begin position="109"/>
        <end position="129"/>
    </location>
</feature>
<feature type="transmembrane region" description="Helical" evidence="6">
    <location>
        <begin position="296"/>
        <end position="321"/>
    </location>
</feature>
<feature type="transmembrane region" description="Helical" evidence="6">
    <location>
        <begin position="341"/>
        <end position="362"/>
    </location>
</feature>
<keyword evidence="9" id="KW-1185">Reference proteome</keyword>
<dbReference type="PANTHER" id="PTHR43495">
    <property type="entry name" value="GABA PERMEASE"/>
    <property type="match status" value="1"/>
</dbReference>
<evidence type="ECO:0000313" key="9">
    <source>
        <dbReference type="Proteomes" id="UP001189757"/>
    </source>
</evidence>
<name>A0ABM9KAC3_9RALS</name>
<feature type="transmembrane region" description="Helical" evidence="6">
    <location>
        <begin position="250"/>
        <end position="272"/>
    </location>
</feature>
<organism evidence="8 9">
    <name type="scientific">Ralstonia flaminis</name>
    <dbReference type="NCBI Taxonomy" id="3058597"/>
    <lineage>
        <taxon>Bacteria</taxon>
        <taxon>Pseudomonadati</taxon>
        <taxon>Pseudomonadota</taxon>
        <taxon>Betaproteobacteria</taxon>
        <taxon>Burkholderiales</taxon>
        <taxon>Burkholderiaceae</taxon>
        <taxon>Ralstonia</taxon>
    </lineage>
</organism>
<keyword evidence="3 6" id="KW-0812">Transmembrane</keyword>
<keyword evidence="5 6" id="KW-0472">Membrane</keyword>
<dbReference type="EMBL" id="CATZLL010000013">
    <property type="protein sequence ID" value="CAJ0819315.1"/>
    <property type="molecule type" value="Genomic_DNA"/>
</dbReference>
<evidence type="ECO:0000256" key="4">
    <source>
        <dbReference type="ARBA" id="ARBA00022989"/>
    </source>
</evidence>
<feature type="domain" description="Amino acid permease/ SLC12A" evidence="7">
    <location>
        <begin position="30"/>
        <end position="454"/>
    </location>
</feature>
<evidence type="ECO:0000256" key="3">
    <source>
        <dbReference type="ARBA" id="ARBA00022692"/>
    </source>
</evidence>
<gene>
    <name evidence="8" type="primary">gabP_2</name>
    <name evidence="8" type="ORF">LMG18101_03906</name>
</gene>
<dbReference type="Proteomes" id="UP001189757">
    <property type="component" value="Unassembled WGS sequence"/>
</dbReference>
<evidence type="ECO:0000256" key="2">
    <source>
        <dbReference type="ARBA" id="ARBA00022448"/>
    </source>
</evidence>
<comment type="subcellular location">
    <subcellularLocation>
        <location evidence="1">Membrane</location>
        <topology evidence="1">Multi-pass membrane protein</topology>
    </subcellularLocation>
</comment>
<evidence type="ECO:0000256" key="5">
    <source>
        <dbReference type="ARBA" id="ARBA00023136"/>
    </source>
</evidence>